<dbReference type="PANTHER" id="PTHR31435">
    <property type="entry name" value="PROTEIN NATD1"/>
    <property type="match status" value="1"/>
</dbReference>
<dbReference type="CDD" id="cd04301">
    <property type="entry name" value="NAT_SF"/>
    <property type="match status" value="1"/>
</dbReference>
<reference evidence="2 3" key="1">
    <citation type="submission" date="2023-10" db="EMBL/GenBank/DDBJ databases">
        <title>Bacteria for the degradation of biodegradable plastic PBAT(Polybutylene adipate terephthalate).</title>
        <authorList>
            <person name="Weon H.-Y."/>
            <person name="Yeon J."/>
        </authorList>
    </citation>
    <scope>NUCLEOTIDE SEQUENCE [LARGE SCALE GENOMIC DNA]</scope>
    <source>
        <strain evidence="2 3">SBD 7-3</strain>
    </source>
</reference>
<dbReference type="SUPFAM" id="SSF55729">
    <property type="entry name" value="Acyl-CoA N-acyltransferases (Nat)"/>
    <property type="match status" value="1"/>
</dbReference>
<gene>
    <name evidence="2" type="ORF">RXV79_08035</name>
</gene>
<organism evidence="2 3">
    <name type="scientific">Piscinibacter gummiphilus</name>
    <dbReference type="NCBI Taxonomy" id="946333"/>
    <lineage>
        <taxon>Bacteria</taxon>
        <taxon>Pseudomonadati</taxon>
        <taxon>Pseudomonadota</taxon>
        <taxon>Betaproteobacteria</taxon>
        <taxon>Burkholderiales</taxon>
        <taxon>Sphaerotilaceae</taxon>
        <taxon>Piscinibacter</taxon>
    </lineage>
</organism>
<evidence type="ECO:0000259" key="1">
    <source>
        <dbReference type="PROSITE" id="PS51729"/>
    </source>
</evidence>
<dbReference type="InterPro" id="IPR016181">
    <property type="entry name" value="Acyl_CoA_acyltransferase"/>
</dbReference>
<proteinExistence type="predicted"/>
<dbReference type="PROSITE" id="PS51729">
    <property type="entry name" value="GNAT_YJDJ"/>
    <property type="match status" value="1"/>
</dbReference>
<accession>A0ABZ0D5Q9</accession>
<dbReference type="RefSeq" id="WP_316702894.1">
    <property type="nucleotide sequence ID" value="NZ_CP136336.1"/>
</dbReference>
<dbReference type="GO" id="GO:0016746">
    <property type="term" value="F:acyltransferase activity"/>
    <property type="evidence" value="ECO:0007669"/>
    <property type="project" value="UniProtKB-KW"/>
</dbReference>
<keyword evidence="2" id="KW-0808">Transferase</keyword>
<dbReference type="EMBL" id="CP136336">
    <property type="protein sequence ID" value="WOB10004.1"/>
    <property type="molecule type" value="Genomic_DNA"/>
</dbReference>
<dbReference type="EC" id="2.3.1.-" evidence="2"/>
<dbReference type="Pfam" id="PF14542">
    <property type="entry name" value="Acetyltransf_CG"/>
    <property type="match status" value="1"/>
</dbReference>
<keyword evidence="3" id="KW-1185">Reference proteome</keyword>
<sequence length="95" mass="10732">MTDTAYTVSHNPAQHRFEVAVEGQFAIAEYTMPSPSVMRLTHTVVPKSLEGRGIAGALARFAMAHAREHQLKIDPQCPYMRAYMEKHPESHDLRI</sequence>
<dbReference type="Proteomes" id="UP001303946">
    <property type="component" value="Chromosome"/>
</dbReference>
<name>A0ABZ0D5Q9_9BURK</name>
<dbReference type="InterPro" id="IPR031165">
    <property type="entry name" value="GNAT_YJDJ"/>
</dbReference>
<feature type="domain" description="N-acetyltransferase" evidence="1">
    <location>
        <begin position="9"/>
        <end position="95"/>
    </location>
</feature>
<keyword evidence="2" id="KW-0012">Acyltransferase</keyword>
<dbReference type="PANTHER" id="PTHR31435:SF9">
    <property type="entry name" value="PROTEIN NATD1"/>
    <property type="match status" value="1"/>
</dbReference>
<dbReference type="Gene3D" id="3.40.630.30">
    <property type="match status" value="1"/>
</dbReference>
<dbReference type="InterPro" id="IPR045057">
    <property type="entry name" value="Gcn5-rel_NAT"/>
</dbReference>
<evidence type="ECO:0000313" key="2">
    <source>
        <dbReference type="EMBL" id="WOB10004.1"/>
    </source>
</evidence>
<protein>
    <submittedName>
        <fullName evidence="2">GNAT family N-acetyltransferase</fullName>
        <ecNumber evidence="2">2.3.1.-</ecNumber>
    </submittedName>
</protein>
<evidence type="ECO:0000313" key="3">
    <source>
        <dbReference type="Proteomes" id="UP001303946"/>
    </source>
</evidence>